<dbReference type="HOGENOM" id="CLU_129294_1_0_6"/>
<sequence length="120" mass="13400">MSESPQSHDAEKMASLKTLTGIVYLCQVLAFGFGGLTLLIGVAINFMKRNEVQGTWLESHFNWQINTVWITLAGFAIAALLMFTGIGYFILLPVILLLVYRIVIGWVAWTAEKPVKQIIQ</sequence>
<feature type="transmembrane region" description="Helical" evidence="1">
    <location>
        <begin position="22"/>
        <end position="44"/>
    </location>
</feature>
<keyword evidence="1" id="KW-1133">Transmembrane helix</keyword>
<evidence type="ECO:0000313" key="3">
    <source>
        <dbReference type="Proteomes" id="UP000005090"/>
    </source>
</evidence>
<dbReference type="STRING" id="686340.Metal_3555"/>
<dbReference type="EMBL" id="CM001475">
    <property type="protein sequence ID" value="EIC31203.1"/>
    <property type="molecule type" value="Genomic_DNA"/>
</dbReference>
<reference evidence="2 3" key="1">
    <citation type="journal article" date="2013" name="Genome Announc.">
        <title>Genome Sequence of the Obligate Gammaproteobacterial Methanotroph Methylomicrobium album Strain BG8.</title>
        <authorList>
            <person name="Kits K.D."/>
            <person name="Kalyuzhnaya M.G."/>
            <person name="Klotz M.G."/>
            <person name="Jetten M.S."/>
            <person name="Op den Camp H.J."/>
            <person name="Vuilleumier S."/>
            <person name="Bringel F."/>
            <person name="Dispirito A.A."/>
            <person name="Murrell J.C."/>
            <person name="Bruce D."/>
            <person name="Cheng J.F."/>
            <person name="Copeland A."/>
            <person name="Goodwin L."/>
            <person name="Hauser L."/>
            <person name="Lajus A."/>
            <person name="Land M.L."/>
            <person name="Lapidus A."/>
            <person name="Lucas S."/>
            <person name="Medigue C."/>
            <person name="Pitluck S."/>
            <person name="Woyke T."/>
            <person name="Zeytun A."/>
            <person name="Stein L.Y."/>
        </authorList>
    </citation>
    <scope>NUCLEOTIDE SEQUENCE [LARGE SCALE GENOMIC DNA]</scope>
    <source>
        <strain evidence="2 3">BG8</strain>
    </source>
</reference>
<accession>H8GGC3</accession>
<feature type="transmembrane region" description="Helical" evidence="1">
    <location>
        <begin position="65"/>
        <end position="83"/>
    </location>
</feature>
<name>H8GGC3_METAL</name>
<keyword evidence="3" id="KW-1185">Reference proteome</keyword>
<dbReference type="eggNOG" id="COG3671">
    <property type="taxonomic scope" value="Bacteria"/>
</dbReference>
<organism evidence="2 3">
    <name type="scientific">Methylomicrobium album BG8</name>
    <dbReference type="NCBI Taxonomy" id="686340"/>
    <lineage>
        <taxon>Bacteria</taxon>
        <taxon>Pseudomonadati</taxon>
        <taxon>Pseudomonadota</taxon>
        <taxon>Gammaproteobacteria</taxon>
        <taxon>Methylococcales</taxon>
        <taxon>Methylococcaceae</taxon>
        <taxon>Methylomicrobium</taxon>
    </lineage>
</organism>
<dbReference type="Proteomes" id="UP000005090">
    <property type="component" value="Chromosome"/>
</dbReference>
<proteinExistence type="predicted"/>
<evidence type="ECO:0000256" key="1">
    <source>
        <dbReference type="SAM" id="Phobius"/>
    </source>
</evidence>
<dbReference type="AlphaFoldDB" id="H8GGC3"/>
<protein>
    <submittedName>
        <fullName evidence="2">Putative membrane protein</fullName>
    </submittedName>
</protein>
<dbReference type="RefSeq" id="WP_005374398.1">
    <property type="nucleotide sequence ID" value="NZ_CM001475.1"/>
</dbReference>
<feature type="transmembrane region" description="Helical" evidence="1">
    <location>
        <begin position="89"/>
        <end position="109"/>
    </location>
</feature>
<keyword evidence="1" id="KW-0812">Transmembrane</keyword>
<gene>
    <name evidence="2" type="ORF">Metal_3555</name>
</gene>
<evidence type="ECO:0000313" key="2">
    <source>
        <dbReference type="EMBL" id="EIC31203.1"/>
    </source>
</evidence>
<keyword evidence="1" id="KW-0472">Membrane</keyword>